<dbReference type="RefSeq" id="XP_066664065.1">
    <property type="nucleotide sequence ID" value="XM_066818373.1"/>
</dbReference>
<keyword evidence="1" id="KW-0732">Signal</keyword>
<dbReference type="Proteomes" id="UP001433268">
    <property type="component" value="Unassembled WGS sequence"/>
</dbReference>
<accession>A0ABR1V8T5</accession>
<reference evidence="2 3" key="1">
    <citation type="submission" date="2023-01" db="EMBL/GenBank/DDBJ databases">
        <title>Analysis of 21 Apiospora genomes using comparative genomics revels a genus with tremendous synthesis potential of carbohydrate active enzymes and secondary metabolites.</title>
        <authorList>
            <person name="Sorensen T."/>
        </authorList>
    </citation>
    <scope>NUCLEOTIDE SEQUENCE [LARGE SCALE GENOMIC DNA]</scope>
    <source>
        <strain evidence="2 3">CBS 114990</strain>
    </source>
</reference>
<protein>
    <recommendedName>
        <fullName evidence="4">Biotrophy-associated secreted protein 2</fullName>
    </recommendedName>
</protein>
<feature type="signal peptide" evidence="1">
    <location>
        <begin position="1"/>
        <end position="18"/>
    </location>
</feature>
<gene>
    <name evidence="2" type="ORF">PG997_014059</name>
</gene>
<dbReference type="EMBL" id="JAQQWN010000009">
    <property type="protein sequence ID" value="KAK8067312.1"/>
    <property type="molecule type" value="Genomic_DNA"/>
</dbReference>
<evidence type="ECO:0000313" key="3">
    <source>
        <dbReference type="Proteomes" id="UP001433268"/>
    </source>
</evidence>
<comment type="caution">
    <text evidence="2">The sequence shown here is derived from an EMBL/GenBank/DDBJ whole genome shotgun (WGS) entry which is preliminary data.</text>
</comment>
<evidence type="ECO:0000256" key="1">
    <source>
        <dbReference type="SAM" id="SignalP"/>
    </source>
</evidence>
<sequence length="231" mass="21004">MVRISVAATLAFAITALAIPNHPQRGLAARQAAGNANVGKGDGSQFITGQCASDADCASACCAKANGQCAAKAVANENGKDGCGFTSAAAGAGGASNSKTPTSSAAASASSGAAAGAAKNKAGGAAASSAAASAQASASAAAGSKTPTSSAAASASSAAAGGAGAAAVDTSKPGSQNVGKGDGSQFITGQCASDADCASGCCAKPKGVCSAEAVSNVDGKQGCGFTGSPSA</sequence>
<organism evidence="2 3">
    <name type="scientific">Apiospora hydei</name>
    <dbReference type="NCBI Taxonomy" id="1337664"/>
    <lineage>
        <taxon>Eukaryota</taxon>
        <taxon>Fungi</taxon>
        <taxon>Dikarya</taxon>
        <taxon>Ascomycota</taxon>
        <taxon>Pezizomycotina</taxon>
        <taxon>Sordariomycetes</taxon>
        <taxon>Xylariomycetidae</taxon>
        <taxon>Amphisphaeriales</taxon>
        <taxon>Apiosporaceae</taxon>
        <taxon>Apiospora</taxon>
    </lineage>
</organism>
<evidence type="ECO:0000313" key="2">
    <source>
        <dbReference type="EMBL" id="KAK8067312.1"/>
    </source>
</evidence>
<evidence type="ECO:0008006" key="4">
    <source>
        <dbReference type="Google" id="ProtNLM"/>
    </source>
</evidence>
<keyword evidence="3" id="KW-1185">Reference proteome</keyword>
<dbReference type="GeneID" id="92051433"/>
<proteinExistence type="predicted"/>
<name>A0ABR1V8T5_9PEZI</name>
<feature type="chain" id="PRO_5045909765" description="Biotrophy-associated secreted protein 2" evidence="1">
    <location>
        <begin position="19"/>
        <end position="231"/>
    </location>
</feature>